<dbReference type="NCBIfam" id="TIGR00482">
    <property type="entry name" value="nicotinate (nicotinamide) nucleotide adenylyltransferase"/>
    <property type="match status" value="1"/>
</dbReference>
<dbReference type="GO" id="GO:0009435">
    <property type="term" value="P:NAD+ biosynthetic process"/>
    <property type="evidence" value="ECO:0007669"/>
    <property type="project" value="UniProtKB-UniRule"/>
</dbReference>
<dbReference type="HAMAP" id="MF_00244">
    <property type="entry name" value="NaMN_adenylyltr"/>
    <property type="match status" value="1"/>
</dbReference>
<sequence>MSRRQVGLFFGSFNPVHIGHMILANFMATRTELDEVWMVVSPQNPLKQRGSLARDHDRLHLVELAIGDNPNLRVSRVEFDLPKPSYTVDTLAVLREKHPNYDFALIMGSDNLVSFAKWKNHDIILRDFRILVYRRPGYADGPFAEHPSVLIYDAPLMQLSATYVRDCLKNGTSVRYLVPAAVEEELLKSGMYR</sequence>
<dbReference type="RefSeq" id="WP_104421380.1">
    <property type="nucleotide sequence ID" value="NZ_PTJC01000007.1"/>
</dbReference>
<dbReference type="GO" id="GO:0005524">
    <property type="term" value="F:ATP binding"/>
    <property type="evidence" value="ECO:0007669"/>
    <property type="project" value="UniProtKB-KW"/>
</dbReference>
<proteinExistence type="inferred from homology"/>
<protein>
    <recommendedName>
        <fullName evidence="11">Probable nicotinate-nucleotide adenylyltransferase</fullName>
        <ecNumber evidence="11">2.7.7.18</ecNumber>
    </recommendedName>
    <alternativeName>
        <fullName evidence="11">Deamido-NAD(+) diphosphorylase</fullName>
    </alternativeName>
    <alternativeName>
        <fullName evidence="11">Deamido-NAD(+) pyrophosphorylase</fullName>
    </alternativeName>
    <alternativeName>
        <fullName evidence="11">Nicotinate mononucleotide adenylyltransferase</fullName>
        <shortName evidence="11">NaMN adenylyltransferase</shortName>
    </alternativeName>
</protein>
<dbReference type="SUPFAM" id="SSF52374">
    <property type="entry name" value="Nucleotidylyl transferase"/>
    <property type="match status" value="1"/>
</dbReference>
<dbReference type="GO" id="GO:0004515">
    <property type="term" value="F:nicotinate-nucleotide adenylyltransferase activity"/>
    <property type="evidence" value="ECO:0007669"/>
    <property type="project" value="UniProtKB-UniRule"/>
</dbReference>
<evidence type="ECO:0000313" key="13">
    <source>
        <dbReference type="EMBL" id="PPK84661.1"/>
    </source>
</evidence>
<evidence type="ECO:0000256" key="7">
    <source>
        <dbReference type="ARBA" id="ARBA00022741"/>
    </source>
</evidence>
<evidence type="ECO:0000256" key="6">
    <source>
        <dbReference type="ARBA" id="ARBA00022695"/>
    </source>
</evidence>
<comment type="catalytic activity">
    <reaction evidence="10 11">
        <text>nicotinate beta-D-ribonucleotide + ATP + H(+) = deamido-NAD(+) + diphosphate</text>
        <dbReference type="Rhea" id="RHEA:22860"/>
        <dbReference type="ChEBI" id="CHEBI:15378"/>
        <dbReference type="ChEBI" id="CHEBI:30616"/>
        <dbReference type="ChEBI" id="CHEBI:33019"/>
        <dbReference type="ChEBI" id="CHEBI:57502"/>
        <dbReference type="ChEBI" id="CHEBI:58437"/>
        <dbReference type="EC" id="2.7.7.18"/>
    </reaction>
</comment>
<dbReference type="PANTHER" id="PTHR39321:SF3">
    <property type="entry name" value="PHOSPHOPANTETHEINE ADENYLYLTRANSFERASE"/>
    <property type="match status" value="1"/>
</dbReference>
<dbReference type="UniPathway" id="UPA00253">
    <property type="reaction ID" value="UER00332"/>
</dbReference>
<comment type="caution">
    <text evidence="13">The sequence shown here is derived from an EMBL/GenBank/DDBJ whole genome shotgun (WGS) entry which is preliminary data.</text>
</comment>
<evidence type="ECO:0000256" key="9">
    <source>
        <dbReference type="ARBA" id="ARBA00023027"/>
    </source>
</evidence>
<evidence type="ECO:0000256" key="3">
    <source>
        <dbReference type="ARBA" id="ARBA00009014"/>
    </source>
</evidence>
<evidence type="ECO:0000256" key="5">
    <source>
        <dbReference type="ARBA" id="ARBA00022679"/>
    </source>
</evidence>
<comment type="pathway">
    <text evidence="2 11">Cofactor biosynthesis; NAD(+) biosynthesis; deamido-NAD(+) from nicotinate D-ribonucleotide: step 1/1.</text>
</comment>
<dbReference type="InterPro" id="IPR005248">
    <property type="entry name" value="NadD/NMNAT"/>
</dbReference>
<dbReference type="Pfam" id="PF01467">
    <property type="entry name" value="CTP_transf_like"/>
    <property type="match status" value="1"/>
</dbReference>
<evidence type="ECO:0000313" key="14">
    <source>
        <dbReference type="Proteomes" id="UP000237662"/>
    </source>
</evidence>
<dbReference type="EC" id="2.7.7.18" evidence="11"/>
<keyword evidence="14" id="KW-1185">Reference proteome</keyword>
<keyword evidence="8 11" id="KW-0067">ATP-binding</keyword>
<keyword evidence="9 11" id="KW-0520">NAD</keyword>
<comment type="similarity">
    <text evidence="3 11">Belongs to the NadD family.</text>
</comment>
<evidence type="ECO:0000256" key="2">
    <source>
        <dbReference type="ARBA" id="ARBA00005019"/>
    </source>
</evidence>
<evidence type="ECO:0000256" key="10">
    <source>
        <dbReference type="ARBA" id="ARBA00048721"/>
    </source>
</evidence>
<evidence type="ECO:0000256" key="8">
    <source>
        <dbReference type="ARBA" id="ARBA00022840"/>
    </source>
</evidence>
<dbReference type="NCBIfam" id="TIGR00125">
    <property type="entry name" value="cyt_tran_rel"/>
    <property type="match status" value="1"/>
</dbReference>
<evidence type="ECO:0000259" key="12">
    <source>
        <dbReference type="Pfam" id="PF01467"/>
    </source>
</evidence>
<dbReference type="InterPro" id="IPR014729">
    <property type="entry name" value="Rossmann-like_a/b/a_fold"/>
</dbReference>
<keyword evidence="4 11" id="KW-0662">Pyridine nucleotide biosynthesis</keyword>
<dbReference type="EMBL" id="PTJC01000007">
    <property type="protein sequence ID" value="PPK84661.1"/>
    <property type="molecule type" value="Genomic_DNA"/>
</dbReference>
<dbReference type="PANTHER" id="PTHR39321">
    <property type="entry name" value="NICOTINATE-NUCLEOTIDE ADENYLYLTRANSFERASE-RELATED"/>
    <property type="match status" value="1"/>
</dbReference>
<keyword evidence="7 11" id="KW-0547">Nucleotide-binding</keyword>
<evidence type="ECO:0000256" key="4">
    <source>
        <dbReference type="ARBA" id="ARBA00022642"/>
    </source>
</evidence>
<gene>
    <name evidence="11" type="primary">nadD</name>
    <name evidence="13" type="ORF">CLV84_3823</name>
</gene>
<name>A0A2S6I1A7_9BACT</name>
<keyword evidence="6 11" id="KW-0548">Nucleotidyltransferase</keyword>
<feature type="domain" description="Cytidyltransferase-like" evidence="12">
    <location>
        <begin position="8"/>
        <end position="165"/>
    </location>
</feature>
<dbReference type="Gene3D" id="3.40.50.620">
    <property type="entry name" value="HUPs"/>
    <property type="match status" value="1"/>
</dbReference>
<dbReference type="Proteomes" id="UP000237662">
    <property type="component" value="Unassembled WGS sequence"/>
</dbReference>
<evidence type="ECO:0000256" key="11">
    <source>
        <dbReference type="HAMAP-Rule" id="MF_00244"/>
    </source>
</evidence>
<organism evidence="13 14">
    <name type="scientific">Neolewinella xylanilytica</name>
    <dbReference type="NCBI Taxonomy" id="1514080"/>
    <lineage>
        <taxon>Bacteria</taxon>
        <taxon>Pseudomonadati</taxon>
        <taxon>Bacteroidota</taxon>
        <taxon>Saprospiria</taxon>
        <taxon>Saprospirales</taxon>
        <taxon>Lewinellaceae</taxon>
        <taxon>Neolewinella</taxon>
    </lineage>
</organism>
<evidence type="ECO:0000256" key="1">
    <source>
        <dbReference type="ARBA" id="ARBA00002324"/>
    </source>
</evidence>
<dbReference type="OrthoDB" id="5295945at2"/>
<comment type="function">
    <text evidence="1 11">Catalyzes the reversible adenylation of nicotinate mononucleotide (NaMN) to nicotinic acid adenine dinucleotide (NaAD).</text>
</comment>
<reference evidence="13 14" key="1">
    <citation type="submission" date="2018-02" db="EMBL/GenBank/DDBJ databases">
        <title>Genomic Encyclopedia of Archaeal and Bacterial Type Strains, Phase II (KMG-II): from individual species to whole genera.</title>
        <authorList>
            <person name="Goeker M."/>
        </authorList>
    </citation>
    <scope>NUCLEOTIDE SEQUENCE [LARGE SCALE GENOMIC DNA]</scope>
    <source>
        <strain evidence="13 14">DSM 29526</strain>
    </source>
</reference>
<accession>A0A2S6I1A7</accession>
<dbReference type="CDD" id="cd02165">
    <property type="entry name" value="NMNAT"/>
    <property type="match status" value="1"/>
</dbReference>
<dbReference type="AlphaFoldDB" id="A0A2S6I1A7"/>
<dbReference type="InterPro" id="IPR004821">
    <property type="entry name" value="Cyt_trans-like"/>
</dbReference>
<keyword evidence="5 11" id="KW-0808">Transferase</keyword>